<dbReference type="PANTHER" id="PTHR45615">
    <property type="entry name" value="MYOSIN HEAVY CHAIN, NON-MUSCLE"/>
    <property type="match status" value="1"/>
</dbReference>
<comment type="caution">
    <text evidence="2">The sequence shown here is derived from an EMBL/GenBank/DDBJ whole genome shotgun (WGS) entry which is preliminary data.</text>
</comment>
<gene>
    <name evidence="2" type="ORF">WMO37_04930</name>
</gene>
<feature type="coiled-coil region" evidence="1">
    <location>
        <begin position="1078"/>
        <end position="1112"/>
    </location>
</feature>
<feature type="coiled-coil region" evidence="1">
    <location>
        <begin position="381"/>
        <end position="479"/>
    </location>
</feature>
<dbReference type="PANTHER" id="PTHR45615:SF40">
    <property type="entry name" value="MYOSIN HEAVY CHAIN, NON-MUSCLE"/>
    <property type="match status" value="1"/>
</dbReference>
<organism evidence="2 3">
    <name type="scientific">Lachnospira intestinalis</name>
    <dbReference type="NCBI Taxonomy" id="3133158"/>
    <lineage>
        <taxon>Bacteria</taxon>
        <taxon>Bacillati</taxon>
        <taxon>Bacillota</taxon>
        <taxon>Clostridia</taxon>
        <taxon>Lachnospirales</taxon>
        <taxon>Lachnospiraceae</taxon>
        <taxon>Lachnospira</taxon>
    </lineage>
</organism>
<reference evidence="2" key="1">
    <citation type="submission" date="2024-03" db="EMBL/GenBank/DDBJ databases">
        <title>Human intestinal bacterial collection.</title>
        <authorList>
            <person name="Pauvert C."/>
            <person name="Hitch T.C.A."/>
            <person name="Clavel T."/>
        </authorList>
    </citation>
    <scope>NUCLEOTIDE SEQUENCE [LARGE SCALE GENOMIC DNA]</scope>
    <source>
        <strain evidence="2">CLA-AA-H89B</strain>
    </source>
</reference>
<protein>
    <recommendedName>
        <fullName evidence="4">ATPase involved in DNA repair</fullName>
    </recommendedName>
</protein>
<feature type="coiled-coil region" evidence="1">
    <location>
        <begin position="515"/>
        <end position="549"/>
    </location>
</feature>
<dbReference type="InterPro" id="IPR027417">
    <property type="entry name" value="P-loop_NTPase"/>
</dbReference>
<feature type="coiled-coil region" evidence="1">
    <location>
        <begin position="865"/>
        <end position="899"/>
    </location>
</feature>
<feature type="coiled-coil region" evidence="1">
    <location>
        <begin position="748"/>
        <end position="833"/>
    </location>
</feature>
<evidence type="ECO:0000313" key="3">
    <source>
        <dbReference type="Proteomes" id="UP001546774"/>
    </source>
</evidence>
<dbReference type="Proteomes" id="UP001546774">
    <property type="component" value="Unassembled WGS sequence"/>
</dbReference>
<evidence type="ECO:0008006" key="4">
    <source>
        <dbReference type="Google" id="ProtNLM"/>
    </source>
</evidence>
<feature type="coiled-coil region" evidence="1">
    <location>
        <begin position="1012"/>
        <end position="1046"/>
    </location>
</feature>
<feature type="coiled-coil region" evidence="1">
    <location>
        <begin position="1150"/>
        <end position="1177"/>
    </location>
</feature>
<dbReference type="SUPFAM" id="SSF52540">
    <property type="entry name" value="P-loop containing nucleoside triphosphate hydrolases"/>
    <property type="match status" value="1"/>
</dbReference>
<accession>A0ABV1H4G9</accession>
<feature type="coiled-coil region" evidence="1">
    <location>
        <begin position="1203"/>
        <end position="1237"/>
    </location>
</feature>
<proteinExistence type="predicted"/>
<dbReference type="EMBL" id="JBBMFS010000003">
    <property type="protein sequence ID" value="MEQ2554363.1"/>
    <property type="molecule type" value="Genomic_DNA"/>
</dbReference>
<name>A0ABV1H4G9_9FIRM</name>
<sequence>MSKISRIRILNLNYNHNAIRIDDETFDLGGESTLLSLRNGGGKSVLVQMIVGLFVNKTYRDFGDRAFKSYFTTGRPTFIMTEWQLDAGNERFLAGMMIRKSQKDDQDTEELEIIAFTGSYAQGCRYDMDNIAVIKTDGNRKSLKGFGECRSLFEEISKDKEGNFKYYDLSSKYARSQYFTTLRQYQIYNKEWESIIRKVNQKESGLSELFNNAKDEKNLVENWFLRPVEDKLNQDKNKMEEFRNLTRKFIEQYKSNQSKISRKAVIEQYFEDTKPLKTDIDLYTQQQENAAAYKTEIVLYAAVLREVIGKLETEITEKRQQEQEADRQLRQITYEQISCAVYEYEDEKKEAVLERIEQETQITRLSEVRENLLKQLNAYDCSRIYAEIKELEQEKAETDEKIDVLLKDSKDHNAEIEAIGHRLYLFYTGEMQKNMQAAEEHRQQYNVAQQQRNEQTLQLNESETAIRNLAQNIGAFENAVKAYDEAEDTFVKEYHAVLKRNLVGLYEDGALAVLAKSFEEEVQNEKGKLAKTTKKREELELTDRRLSQESDENTEKLTENKNQIAVLAERIAGLKHQENERIRIMKYIGLPEKQVDEREHILDRLNGKIKELDIQRSALIAQKTADEKHLQQLREGKTVELPEHIRTYFEQNGIELVYGMEWLSKNGRTEKQNKELVAKNPFLPYSIIMERTVFERLAQIDEELYTGFPIPVIIRDELENTMDAVKGPVTTAGKIHFFIMFNHHLLNKNELEKILADIRGKIKAIEEDIAHKNDELNIFRTYKNTIENQDFSVQVYQQAENELEQAKAYRQELEEKKLQIRHQKEENSTAKLENTGKIEEIKHIILFFENRSHAFEKLCKRYEQYEMDNASLMRIRNEKAELEKKQREIRFVLNELENTLSGQQSLINQYGLLVEQAQQKAVSYEAYRKETGISGNGNADYLYTADDKTPQQLEARYLALTKEVSDTITELQARSHRSGEKLIRKEKELAKKNKYDLQPKDYQELVYAEALCDGLEAEQKEVEKTLNAANEKNNKLTGRIETLNASIAFTKKELVEKTGHEEPAARETITDTDFKERIQLKKYEVQSIEKALKNLENKKNQLEVQAGSVSEYADEPVSASPEEQEQIRQQIPDIETVEAQELTRYQKTVKRNLLTALSRLKDEQNRLAEEIRSIAAKDIYAEDYFKKTFDSLLTQTASPKNLAEQYAVNKASYESQLEKLKIDLASIDNEQKNIEEMFLEYVRSVNANIAMIDKNSTISVRGRNIKMLKIQVADWESEQEHFRMKLHDYFEQVIQNGLDTIDKNENLNEFLGNVITTKRLYDDTVGIGSVKIKLYKIEAEREVPITWAEVSANSGGEGFLSAFVILTCLLSYMRRDESDLFTTGEEGKVLIMDNPFAQTNAEHLLKPLMEMAKKTNTQLICLSGLGGDSIYNRFDNIYVLKLMDSSIRSGAWRMEASHIKGEPVKRMVLSEFRVEERY</sequence>
<keyword evidence="3" id="KW-1185">Reference proteome</keyword>
<feature type="coiled-coil region" evidence="1">
    <location>
        <begin position="301"/>
        <end position="331"/>
    </location>
</feature>
<keyword evidence="1" id="KW-0175">Coiled coil</keyword>
<evidence type="ECO:0000256" key="1">
    <source>
        <dbReference type="SAM" id="Coils"/>
    </source>
</evidence>
<evidence type="ECO:0000313" key="2">
    <source>
        <dbReference type="EMBL" id="MEQ2554363.1"/>
    </source>
</evidence>